<evidence type="ECO:0000313" key="2">
    <source>
        <dbReference type="Proteomes" id="UP000004728"/>
    </source>
</evidence>
<gene>
    <name evidence="1" type="ORF">Y88_2791</name>
</gene>
<dbReference type="EMBL" id="AEWJ01000018">
    <property type="protein sequence ID" value="EGD60501.1"/>
    <property type="molecule type" value="Genomic_DNA"/>
</dbReference>
<dbReference type="STRING" id="983920.Y88_2791"/>
<name>F1Z491_9SPHN</name>
<dbReference type="HOGENOM" id="CLU_030003_0_0_5"/>
<dbReference type="AlphaFoldDB" id="F1Z491"/>
<proteinExistence type="predicted"/>
<dbReference type="RefSeq" id="WP_008068322.1">
    <property type="nucleotide sequence ID" value="NZ_GL876931.1"/>
</dbReference>
<keyword evidence="2" id="KW-1185">Reference proteome</keyword>
<dbReference type="InParanoid" id="F1Z491"/>
<comment type="caution">
    <text evidence="1">The sequence shown here is derived from an EMBL/GenBank/DDBJ whole genome shotgun (WGS) entry which is preliminary data.</text>
</comment>
<accession>F1Z491</accession>
<organism evidence="1 2">
    <name type="scientific">Novosphingobium nitrogenifigens DSM 19370</name>
    <dbReference type="NCBI Taxonomy" id="983920"/>
    <lineage>
        <taxon>Bacteria</taxon>
        <taxon>Pseudomonadati</taxon>
        <taxon>Pseudomonadota</taxon>
        <taxon>Alphaproteobacteria</taxon>
        <taxon>Sphingomonadales</taxon>
        <taxon>Sphingomonadaceae</taxon>
        <taxon>Novosphingobium</taxon>
    </lineage>
</organism>
<reference evidence="1 2" key="1">
    <citation type="journal article" date="2012" name="J. Bacteriol.">
        <title>Draft Genome Sequence of Novosphingobium nitrogenifigens Y88T.</title>
        <authorList>
            <person name="Strabala T.J."/>
            <person name="Macdonald L."/>
            <person name="Liu V."/>
            <person name="Smit A.M."/>
        </authorList>
    </citation>
    <scope>NUCLEOTIDE SEQUENCE [LARGE SCALE GENOMIC DNA]</scope>
    <source>
        <strain evidence="1 2">DSM 19370</strain>
    </source>
</reference>
<protein>
    <submittedName>
        <fullName evidence="1">Uncharacterized protein</fullName>
    </submittedName>
</protein>
<dbReference type="eggNOG" id="COG5388">
    <property type="taxonomic scope" value="Bacteria"/>
</dbReference>
<evidence type="ECO:0000313" key="1">
    <source>
        <dbReference type="EMBL" id="EGD60501.1"/>
    </source>
</evidence>
<sequence length="490" mass="53866">MRQAAPILLGLSASEGCVCHMDFLRGSNLDPEDVWSDDDHDEVIDSPPPIIGQDERRMQVRAYNFWASLLGNRRFPSPDSLTEYGRPDFSPNSVLLRFDEGIDDPQVVFLGEALAAECGEDHTIHRLSDVPGRSVLSRITDHYLQIIANEAPIGFEAEFVNQHGLTILYRGILLPFSSTDETIDHIYGVINWKELADQHTTDALMVELGQALEEQASVRRPAVPAHDRLTLGSWADGPAASVTPLSPTAFAEEDSGDGHDDIPLDLAPYVENRVEDDFGTFPPPAFEPVEEREPRSLSEWLETARASAQRARATEDRTRQALYAAIERTWDFALAARAAPDDYARLIAEAGLVAQDRAPLIPLMKLVFGTDYDKTRLTEYATVLAHAERIGLGRGELAAFLTTAPGGLKGVIAIERSLRRGGAAVGAARRREMTAVLRALPSQPLASLAQNGAEFALVMVRRMPDGDVRIVGEIADDEFLLTRAARHFTD</sequence>
<dbReference type="Proteomes" id="UP000004728">
    <property type="component" value="Unassembled WGS sequence"/>
</dbReference>